<evidence type="ECO:0000313" key="1">
    <source>
        <dbReference type="EMBL" id="OAP63148.1"/>
    </source>
</evidence>
<dbReference type="STRING" id="1367422.A0A178ZTP6"/>
<sequence>MPVTSIVDAGQHTLDVGAKLLLVQLGTGFDTFKLDEDLHRVLHLVCDVVVALGHHVRGTDDPPRLSDIVLQRNAVQNQLLWLNPCSASLLRGDTINNTTVITVTITIT</sequence>
<name>A0A178ZTP6_9EURO</name>
<dbReference type="GeneID" id="30006545"/>
<dbReference type="OrthoDB" id="4158087at2759"/>
<protein>
    <submittedName>
        <fullName evidence="1">Uncharacterized protein</fullName>
    </submittedName>
</protein>
<dbReference type="AlphaFoldDB" id="A0A178ZTP6"/>
<organism evidence="1 2">
    <name type="scientific">Fonsecaea erecta</name>
    <dbReference type="NCBI Taxonomy" id="1367422"/>
    <lineage>
        <taxon>Eukaryota</taxon>
        <taxon>Fungi</taxon>
        <taxon>Dikarya</taxon>
        <taxon>Ascomycota</taxon>
        <taxon>Pezizomycotina</taxon>
        <taxon>Eurotiomycetes</taxon>
        <taxon>Chaetothyriomycetidae</taxon>
        <taxon>Chaetothyriales</taxon>
        <taxon>Herpotrichiellaceae</taxon>
        <taxon>Fonsecaea</taxon>
    </lineage>
</organism>
<accession>A0A178ZTP6</accession>
<evidence type="ECO:0000313" key="2">
    <source>
        <dbReference type="Proteomes" id="UP000078343"/>
    </source>
</evidence>
<dbReference type="RefSeq" id="XP_018696515.1">
    <property type="nucleotide sequence ID" value="XM_018833891.1"/>
</dbReference>
<comment type="caution">
    <text evidence="1">The sequence shown here is derived from an EMBL/GenBank/DDBJ whole genome shotgun (WGS) entry which is preliminary data.</text>
</comment>
<dbReference type="EMBL" id="LVYI01000002">
    <property type="protein sequence ID" value="OAP63148.1"/>
    <property type="molecule type" value="Genomic_DNA"/>
</dbReference>
<reference evidence="1 2" key="1">
    <citation type="submission" date="2016-04" db="EMBL/GenBank/DDBJ databases">
        <title>Draft genome of Fonsecaea erecta CBS 125763.</title>
        <authorList>
            <person name="Weiss V.A."/>
            <person name="Vicente V.A."/>
            <person name="Raittz R.T."/>
            <person name="Moreno L.F."/>
            <person name="De Souza E.M."/>
            <person name="Pedrosa F.O."/>
            <person name="Steffens M.B."/>
            <person name="Faoro H."/>
            <person name="Tadra-Sfeir M.Z."/>
            <person name="Najafzadeh M.J."/>
            <person name="Felipe M.S."/>
            <person name="Teixeira M."/>
            <person name="Sun J."/>
            <person name="Xi L."/>
            <person name="Gomes R."/>
            <person name="De Azevedo C.M."/>
            <person name="Salgado C.G."/>
            <person name="Da Silva M.B."/>
            <person name="Nascimento M.F."/>
            <person name="Queiroz-Telles F."/>
            <person name="Attili D.S."/>
            <person name="Gorbushina A."/>
        </authorList>
    </citation>
    <scope>NUCLEOTIDE SEQUENCE [LARGE SCALE GENOMIC DNA]</scope>
    <source>
        <strain evidence="1 2">CBS 125763</strain>
    </source>
</reference>
<keyword evidence="2" id="KW-1185">Reference proteome</keyword>
<proteinExistence type="predicted"/>
<gene>
    <name evidence="1" type="ORF">AYL99_02375</name>
</gene>
<dbReference type="Proteomes" id="UP000078343">
    <property type="component" value="Unassembled WGS sequence"/>
</dbReference>